<gene>
    <name evidence="2" type="ORF">SAMN05216260_11637</name>
</gene>
<proteinExistence type="predicted"/>
<dbReference type="AlphaFoldDB" id="A0A1G7SKU9"/>
<evidence type="ECO:0000256" key="1">
    <source>
        <dbReference type="SAM" id="MobiDB-lite"/>
    </source>
</evidence>
<feature type="region of interest" description="Disordered" evidence="1">
    <location>
        <begin position="129"/>
        <end position="178"/>
    </location>
</feature>
<protein>
    <recommendedName>
        <fullName evidence="4">Tetratricopeptide repeat-containing protein</fullName>
    </recommendedName>
</protein>
<name>A0A1G7SKU9_9ACTN</name>
<reference evidence="2 3" key="1">
    <citation type="submission" date="2016-10" db="EMBL/GenBank/DDBJ databases">
        <authorList>
            <person name="de Groot N.N."/>
        </authorList>
    </citation>
    <scope>NUCLEOTIDE SEQUENCE [LARGE SCALE GENOMIC DNA]</scope>
    <source>
        <strain evidence="2 3">CGMCC 4.1859</strain>
    </source>
</reference>
<organism evidence="2 3">
    <name type="scientific">Streptomyces griseoaurantiacus</name>
    <dbReference type="NCBI Taxonomy" id="68213"/>
    <lineage>
        <taxon>Bacteria</taxon>
        <taxon>Bacillati</taxon>
        <taxon>Actinomycetota</taxon>
        <taxon>Actinomycetes</taxon>
        <taxon>Kitasatosporales</taxon>
        <taxon>Streptomycetaceae</taxon>
        <taxon>Streptomyces</taxon>
        <taxon>Streptomyces aurantiacus group</taxon>
    </lineage>
</organism>
<sequence length="178" mass="19090">MEPGERAAAGDAEGAVDAVLSRIGQAVMLHHGGDREEARGRFLALWAEIGEDGNPLHRCTLAHYLADTQEEPADELAWDLRALSAAEEMTDGPSAVPDGPPEVRGFFPSLHLNLAADYVKLGRREAARGHLRRARGTADALGDDPYAEGVRAAMDRLERELSTGGEPPVGPPRRPRAS</sequence>
<dbReference type="EMBL" id="FNAX01000016">
    <property type="protein sequence ID" value="SDG23618.1"/>
    <property type="molecule type" value="Genomic_DNA"/>
</dbReference>
<evidence type="ECO:0008006" key="4">
    <source>
        <dbReference type="Google" id="ProtNLM"/>
    </source>
</evidence>
<accession>A0A1G7SKU9</accession>
<dbReference type="Proteomes" id="UP000198614">
    <property type="component" value="Unassembled WGS sequence"/>
</dbReference>
<evidence type="ECO:0000313" key="3">
    <source>
        <dbReference type="Proteomes" id="UP000198614"/>
    </source>
</evidence>
<evidence type="ECO:0000313" key="2">
    <source>
        <dbReference type="EMBL" id="SDG23618.1"/>
    </source>
</evidence>